<accession>A0A419I0G0</accession>
<dbReference type="GO" id="GO:0015888">
    <property type="term" value="P:thiamine transport"/>
    <property type="evidence" value="ECO:0007669"/>
    <property type="project" value="TreeGrafter"/>
</dbReference>
<keyword evidence="1" id="KW-0732">Signal</keyword>
<gene>
    <name evidence="2" type="ORF">D5S19_20435</name>
</gene>
<reference evidence="2 3" key="1">
    <citation type="submission" date="2018-09" db="EMBL/GenBank/DDBJ databases">
        <title>YIM PH 21725 draft genome.</title>
        <authorList>
            <person name="Miao C."/>
        </authorList>
    </citation>
    <scope>NUCLEOTIDE SEQUENCE [LARGE SCALE GENOMIC DNA]</scope>
    <source>
        <strain evidence="3">YIM PH21725</strain>
    </source>
</reference>
<dbReference type="PANTHER" id="PTHR30006">
    <property type="entry name" value="THIAMINE-BINDING PERIPLASMIC PROTEIN-RELATED"/>
    <property type="match status" value="1"/>
</dbReference>
<evidence type="ECO:0000313" key="2">
    <source>
        <dbReference type="EMBL" id="RJQ83046.1"/>
    </source>
</evidence>
<dbReference type="EMBL" id="QZFV01000098">
    <property type="protein sequence ID" value="RJQ83046.1"/>
    <property type="molecule type" value="Genomic_DNA"/>
</dbReference>
<dbReference type="GO" id="GO:0030976">
    <property type="term" value="F:thiamine pyrophosphate binding"/>
    <property type="evidence" value="ECO:0007669"/>
    <property type="project" value="TreeGrafter"/>
</dbReference>
<proteinExistence type="predicted"/>
<name>A0A419I0G0_9PSEU</name>
<evidence type="ECO:0000256" key="1">
    <source>
        <dbReference type="ARBA" id="ARBA00022729"/>
    </source>
</evidence>
<dbReference type="Proteomes" id="UP000285112">
    <property type="component" value="Unassembled WGS sequence"/>
</dbReference>
<dbReference type="InterPro" id="IPR006311">
    <property type="entry name" value="TAT_signal"/>
</dbReference>
<sequence>MVDTLVVCDFACEGCRRSGLPTRPLRVRVRLPRSAQMTTYSMNRRGFLRVAGISAGAAAALAACGTPGSSGAGGAGGATITMFHWAGAQGTVPVQVGDAYAKAKGVTVKYIEGTNADVFPKLVSSVQINRSNPLLNLGFFNAQSFAQGNSKDLWLPVPDSVSALSGVLPKYQIPGRKGAYLVMDAMGLVYNKKAFPTPPTSWMDLFAAANKGKVTTWDAPAFSVNAVPVIAKLNGGSETNLQPGIDVFAKAAKAKQFRGFISSVDQLRQQLNSGEVVIAPGFQGVAEPWIQAGDPIGFAVPKEGAMAFPEGFQIVKGSNDAQVTASAELMNELFTPANVAAYCNATGTLPLVRGATMDARYANRPSFQLSTVEQAIQVDWAALVTSITAATQAWNDQVKANI</sequence>
<dbReference type="GO" id="GO:0030975">
    <property type="term" value="F:thiamine binding"/>
    <property type="evidence" value="ECO:0007669"/>
    <property type="project" value="TreeGrafter"/>
</dbReference>
<organism evidence="2 3">
    <name type="scientific">Amycolatopsis panacis</name>
    <dbReference type="NCBI Taxonomy" id="2340917"/>
    <lineage>
        <taxon>Bacteria</taxon>
        <taxon>Bacillati</taxon>
        <taxon>Actinomycetota</taxon>
        <taxon>Actinomycetes</taxon>
        <taxon>Pseudonocardiales</taxon>
        <taxon>Pseudonocardiaceae</taxon>
        <taxon>Amycolatopsis</taxon>
    </lineage>
</organism>
<evidence type="ECO:0000313" key="3">
    <source>
        <dbReference type="Proteomes" id="UP000285112"/>
    </source>
</evidence>
<dbReference type="InterPro" id="IPR006059">
    <property type="entry name" value="SBP"/>
</dbReference>
<keyword evidence="3" id="KW-1185">Reference proteome</keyword>
<comment type="caution">
    <text evidence="2">The sequence shown here is derived from an EMBL/GenBank/DDBJ whole genome shotgun (WGS) entry which is preliminary data.</text>
</comment>
<dbReference type="Gene3D" id="3.40.190.10">
    <property type="entry name" value="Periplasmic binding protein-like II"/>
    <property type="match status" value="2"/>
</dbReference>
<dbReference type="SUPFAM" id="SSF53850">
    <property type="entry name" value="Periplasmic binding protein-like II"/>
    <property type="match status" value="1"/>
</dbReference>
<dbReference type="PANTHER" id="PTHR30006:SF2">
    <property type="entry name" value="ABC TRANSPORTER SUBSTRATE-BINDING PROTEIN"/>
    <property type="match status" value="1"/>
</dbReference>
<protein>
    <submittedName>
        <fullName evidence="2">Extracellular solute-binding protein</fullName>
    </submittedName>
</protein>
<dbReference type="PROSITE" id="PS51318">
    <property type="entry name" value="TAT"/>
    <property type="match status" value="1"/>
</dbReference>
<dbReference type="Pfam" id="PF13416">
    <property type="entry name" value="SBP_bac_8"/>
    <property type="match status" value="1"/>
</dbReference>
<dbReference type="AlphaFoldDB" id="A0A419I0G0"/>
<dbReference type="GO" id="GO:0030288">
    <property type="term" value="C:outer membrane-bounded periplasmic space"/>
    <property type="evidence" value="ECO:0007669"/>
    <property type="project" value="TreeGrafter"/>
</dbReference>